<comment type="similarity">
    <text evidence="3">Belongs to the DEAD box helicase family. DEAH subfamily. DDX11/CHL1 sub-subfamily.</text>
</comment>
<dbReference type="GO" id="GO:0043139">
    <property type="term" value="F:5'-3' DNA helicase activity"/>
    <property type="evidence" value="ECO:0007669"/>
    <property type="project" value="UniProtKB-EC"/>
</dbReference>
<dbReference type="FunFam" id="3.40.50.300:FF:001372">
    <property type="entry name" value="ATP-dependent DNA helicase chl1"/>
    <property type="match status" value="1"/>
</dbReference>
<evidence type="ECO:0000256" key="13">
    <source>
        <dbReference type="ARBA" id="ARBA00023125"/>
    </source>
</evidence>
<dbReference type="InterPro" id="IPR014013">
    <property type="entry name" value="Helic_SF1/SF2_ATP-bd_DinG/Rad3"/>
</dbReference>
<dbReference type="AlphaFoldDB" id="A0A7H9B8D0"/>
<dbReference type="InterPro" id="IPR045028">
    <property type="entry name" value="DinG/Rad3-like"/>
</dbReference>
<evidence type="ECO:0000256" key="15">
    <source>
        <dbReference type="ARBA" id="ARBA00023242"/>
    </source>
</evidence>
<dbReference type="PANTHER" id="PTHR11472:SF41">
    <property type="entry name" value="ATP-DEPENDENT DNA HELICASE DDX11-RELATED"/>
    <property type="match status" value="1"/>
</dbReference>
<dbReference type="InterPro" id="IPR006554">
    <property type="entry name" value="Helicase-like_DEXD_c2"/>
</dbReference>
<dbReference type="GeneID" id="59238670"/>
<proteinExistence type="inferred from homology"/>
<evidence type="ECO:0000256" key="7">
    <source>
        <dbReference type="ARBA" id="ARBA00022741"/>
    </source>
</evidence>
<dbReference type="RefSeq" id="XP_037146592.1">
    <property type="nucleotide sequence ID" value="XM_037290697.1"/>
</dbReference>
<dbReference type="GO" id="GO:0034085">
    <property type="term" value="P:establishment of sister chromatid cohesion"/>
    <property type="evidence" value="ECO:0007669"/>
    <property type="project" value="TreeGrafter"/>
</dbReference>
<evidence type="ECO:0000256" key="5">
    <source>
        <dbReference type="ARBA" id="ARBA00017386"/>
    </source>
</evidence>
<keyword evidence="25" id="KW-1185">Reference proteome</keyword>
<evidence type="ECO:0000256" key="17">
    <source>
        <dbReference type="ARBA" id="ARBA00029709"/>
    </source>
</evidence>
<evidence type="ECO:0000256" key="10">
    <source>
        <dbReference type="ARBA" id="ARBA00022840"/>
    </source>
</evidence>
<evidence type="ECO:0000256" key="21">
    <source>
        <dbReference type="ARBA" id="ARBA00045702"/>
    </source>
</evidence>
<evidence type="ECO:0000256" key="12">
    <source>
        <dbReference type="ARBA" id="ARBA00023014"/>
    </source>
</evidence>
<dbReference type="InterPro" id="IPR013020">
    <property type="entry name" value="Rad3/Chl1-like"/>
</dbReference>
<feature type="domain" description="Helicase ATP-binding" evidence="23">
    <location>
        <begin position="3"/>
        <end position="443"/>
    </location>
</feature>
<dbReference type="GO" id="GO:0051536">
    <property type="term" value="F:iron-sulfur cluster binding"/>
    <property type="evidence" value="ECO:0007669"/>
    <property type="project" value="UniProtKB-KW"/>
</dbReference>
<evidence type="ECO:0000313" key="24">
    <source>
        <dbReference type="EMBL" id="QLG74867.1"/>
    </source>
</evidence>
<protein>
    <recommendedName>
        <fullName evidence="5">ATP-dependent DNA helicase CHL1</fullName>
        <ecNumber evidence="18">5.6.2.3</ecNumber>
    </recommendedName>
    <alternativeName>
        <fullName evidence="4">ATP-dependent DNA helicase chl1</fullName>
    </alternativeName>
    <alternativeName>
        <fullName evidence="17">Chromosome loss protein 1</fullName>
    </alternativeName>
    <alternativeName>
        <fullName evidence="19 20">DNA 5'-3' helicase CHL1</fullName>
    </alternativeName>
</protein>
<accession>A0A7H9B8D0</accession>
<evidence type="ECO:0000256" key="6">
    <source>
        <dbReference type="ARBA" id="ARBA00022723"/>
    </source>
</evidence>
<evidence type="ECO:0000256" key="9">
    <source>
        <dbReference type="ARBA" id="ARBA00022806"/>
    </source>
</evidence>
<dbReference type="Pfam" id="PF13307">
    <property type="entry name" value="Helicase_C_2"/>
    <property type="match status" value="1"/>
</dbReference>
<dbReference type="OrthoDB" id="267079at2759"/>
<dbReference type="InterPro" id="IPR027417">
    <property type="entry name" value="P-loop_NTPase"/>
</dbReference>
<dbReference type="KEGG" id="zmk:HG535_0H01940"/>
<dbReference type="PROSITE" id="PS51193">
    <property type="entry name" value="HELICASE_ATP_BIND_2"/>
    <property type="match status" value="1"/>
</dbReference>
<dbReference type="Proteomes" id="UP000509704">
    <property type="component" value="Chromosome 8"/>
</dbReference>
<keyword evidence="14" id="KW-0413">Isomerase</keyword>
<keyword evidence="7" id="KW-0547">Nucleotide-binding</keyword>
<keyword evidence="8" id="KW-0378">Hydrolase</keyword>
<evidence type="ECO:0000259" key="23">
    <source>
        <dbReference type="PROSITE" id="PS51193"/>
    </source>
</evidence>
<evidence type="ECO:0000256" key="3">
    <source>
        <dbReference type="ARBA" id="ARBA00008435"/>
    </source>
</evidence>
<gene>
    <name evidence="24" type="ORF">HG535_0H01940</name>
</gene>
<dbReference type="GO" id="GO:0003677">
    <property type="term" value="F:DNA binding"/>
    <property type="evidence" value="ECO:0007669"/>
    <property type="project" value="UniProtKB-KW"/>
</dbReference>
<dbReference type="NCBIfam" id="TIGR00604">
    <property type="entry name" value="rad3"/>
    <property type="match status" value="1"/>
</dbReference>
<dbReference type="PROSITE" id="PS00690">
    <property type="entry name" value="DEAH_ATP_HELICASE"/>
    <property type="match status" value="1"/>
</dbReference>
<comment type="catalytic activity">
    <reaction evidence="22">
        <text>ATP + H2O = ADP + phosphate + H(+)</text>
        <dbReference type="Rhea" id="RHEA:13065"/>
        <dbReference type="ChEBI" id="CHEBI:15377"/>
        <dbReference type="ChEBI" id="CHEBI:15378"/>
        <dbReference type="ChEBI" id="CHEBI:30616"/>
        <dbReference type="ChEBI" id="CHEBI:43474"/>
        <dbReference type="ChEBI" id="CHEBI:456216"/>
        <dbReference type="EC" id="5.6.2.3"/>
    </reaction>
</comment>
<keyword evidence="13" id="KW-0238">DNA-binding</keyword>
<dbReference type="Pfam" id="PF06733">
    <property type="entry name" value="DEAD_2"/>
    <property type="match status" value="1"/>
</dbReference>
<keyword evidence="9" id="KW-0347">Helicase</keyword>
<dbReference type="GO" id="GO:0046872">
    <property type="term" value="F:metal ion binding"/>
    <property type="evidence" value="ECO:0007669"/>
    <property type="project" value="UniProtKB-KW"/>
</dbReference>
<dbReference type="GO" id="GO:0005634">
    <property type="term" value="C:nucleus"/>
    <property type="evidence" value="ECO:0007669"/>
    <property type="project" value="UniProtKB-SubCell"/>
</dbReference>
<dbReference type="SMART" id="SM00488">
    <property type="entry name" value="DEXDc2"/>
    <property type="match status" value="1"/>
</dbReference>
<dbReference type="EMBL" id="CP058611">
    <property type="protein sequence ID" value="QLG74867.1"/>
    <property type="molecule type" value="Genomic_DNA"/>
</dbReference>
<dbReference type="SMART" id="SM00491">
    <property type="entry name" value="HELICc2"/>
    <property type="match status" value="1"/>
</dbReference>
<name>A0A7H9B8D0_ZYGMR</name>
<keyword evidence="16" id="KW-0131">Cell cycle</keyword>
<comment type="subcellular location">
    <subcellularLocation>
        <location evidence="2">Nucleus</location>
    </subcellularLocation>
</comment>
<dbReference type="GO" id="GO:0005524">
    <property type="term" value="F:ATP binding"/>
    <property type="evidence" value="ECO:0007669"/>
    <property type="project" value="UniProtKB-KW"/>
</dbReference>
<evidence type="ECO:0000256" key="19">
    <source>
        <dbReference type="ARBA" id="ARBA00044998"/>
    </source>
</evidence>
<evidence type="ECO:0000256" key="11">
    <source>
        <dbReference type="ARBA" id="ARBA00023004"/>
    </source>
</evidence>
<organism evidence="24 25">
    <name type="scientific">Zygotorulaspora mrakii</name>
    <name type="common">Zygosaccharomyces mrakii</name>
    <dbReference type="NCBI Taxonomy" id="42260"/>
    <lineage>
        <taxon>Eukaryota</taxon>
        <taxon>Fungi</taxon>
        <taxon>Dikarya</taxon>
        <taxon>Ascomycota</taxon>
        <taxon>Saccharomycotina</taxon>
        <taxon>Saccharomycetes</taxon>
        <taxon>Saccharomycetales</taxon>
        <taxon>Saccharomycetaceae</taxon>
        <taxon>Zygotorulaspora</taxon>
    </lineage>
</organism>
<evidence type="ECO:0000256" key="20">
    <source>
        <dbReference type="ARBA" id="ARBA00045008"/>
    </source>
</evidence>
<dbReference type="EC" id="5.6.2.3" evidence="18"/>
<evidence type="ECO:0000313" key="25">
    <source>
        <dbReference type="Proteomes" id="UP000509704"/>
    </source>
</evidence>
<evidence type="ECO:0000256" key="14">
    <source>
        <dbReference type="ARBA" id="ARBA00023235"/>
    </source>
</evidence>
<dbReference type="InterPro" id="IPR002464">
    <property type="entry name" value="DNA/RNA_helicase_DEAH_CS"/>
</dbReference>
<dbReference type="Gene3D" id="3.40.50.300">
    <property type="entry name" value="P-loop containing nucleotide triphosphate hydrolases"/>
    <property type="match status" value="3"/>
</dbReference>
<evidence type="ECO:0000256" key="1">
    <source>
        <dbReference type="ARBA" id="ARBA00001966"/>
    </source>
</evidence>
<sequence length="835" mass="93375">MAMVSDFHHPYEPYDIQLELMRCVYTLLDSGKKLAVLESPTGTGKTLSLICSAVTWLRDNKAEFVAGAAGTRGAVTGRASDSGCDSDSDDPAWVTDAHAASVLESKLHGIGDYESVLAKLKKNSSAHALTFATAQRHSHARRQRKIAHLDVSTDDDSVFLPQDYVSDSEDTSVSAPDRIDQIRNEVSALLAGLDQESRASQVDQLQLFNPVKIFFASRTHSQLNQFASQLSLPHFASSFEKYNIPMERVKYLPLASRKQLCINPSVTKLNSVDAINDACLDLLKNSKSKDANRDANKCGCPFYKSASSNVNSGLLRSFQDQTFVDIHDIEDIADIGSSLNVCPYYASRSAILAAEIITLPYQYLLSQTTRESLSIDLTDSIVIIDEAHNLLDTINSIHSSEISLNDLKKCYGGLQIYFGKFRTKLSANNRVSLIKLMKLVDSLIRFIVKNFKKPGERIDSNFLSSDSNADTLNVHKINSFIKKSKIAFKVDSYNQSILQEQSVSSSSQPIIFKVSSFISCLSNPANEGQFFFEKGHTIKYMLLEPSKPFESILEKARCVILAGGTMQPISEILDNLSSNIPREKIEVFSCNHVIPDKNLETFIVKDSRFEFTFEKRDNPKLIEDLFDFYYTLSQSVPRNGGIVGFFPSYQYLEFVMKSWKKSAHFCKLNSNRAIFYESKSDSDPFHDYSTHVAQGKSAILFAVVGGKLSEGINFQDNLCRAVVMTGLPFPNVFSGELLIKKNHIENKILNNGGSKQVANKAVKDFYENICMKAVNQSIGRAIRHANDYALIYLLDKRYGNANINSKLSHWVKSRIKPQSSINDIMNSTKKFFFQH</sequence>
<keyword evidence="6" id="KW-0479">Metal-binding</keyword>
<dbReference type="GO" id="GO:0016818">
    <property type="term" value="F:hydrolase activity, acting on acid anhydrides, in phosphorus-containing anhydrides"/>
    <property type="evidence" value="ECO:0007669"/>
    <property type="project" value="InterPro"/>
</dbReference>
<keyword evidence="11" id="KW-0408">Iron</keyword>
<dbReference type="InterPro" id="IPR006555">
    <property type="entry name" value="ATP-dep_Helicase_C"/>
</dbReference>
<comment type="cofactor">
    <cofactor evidence="1">
        <name>[4Fe-4S] cluster</name>
        <dbReference type="ChEBI" id="CHEBI:49883"/>
    </cofactor>
</comment>
<dbReference type="PANTHER" id="PTHR11472">
    <property type="entry name" value="DNA REPAIR DEAD HELICASE RAD3/XP-D SUBFAMILY MEMBER"/>
    <property type="match status" value="1"/>
</dbReference>
<dbReference type="GO" id="GO:0006139">
    <property type="term" value="P:nucleobase-containing compound metabolic process"/>
    <property type="evidence" value="ECO:0007669"/>
    <property type="project" value="InterPro"/>
</dbReference>
<evidence type="ECO:0000256" key="22">
    <source>
        <dbReference type="ARBA" id="ARBA00048954"/>
    </source>
</evidence>
<comment type="function">
    <text evidence="21">ATP-dependent DNA helicase important for chromosome transmission and normal cell cycle progression in G(2)/M. May have a role in changing DNA topology to allow the loading of proteins involved in maintaining sister chromatid cohesion in the vicinity of the centromeres. Has a specific role in chromosome segregation during meiosis II.</text>
</comment>
<evidence type="ECO:0000256" key="2">
    <source>
        <dbReference type="ARBA" id="ARBA00004123"/>
    </source>
</evidence>
<keyword evidence="15" id="KW-0539">Nucleus</keyword>
<evidence type="ECO:0000256" key="8">
    <source>
        <dbReference type="ARBA" id="ARBA00022801"/>
    </source>
</evidence>
<evidence type="ECO:0000256" key="18">
    <source>
        <dbReference type="ARBA" id="ARBA00044969"/>
    </source>
</evidence>
<dbReference type="InterPro" id="IPR010614">
    <property type="entry name" value="RAD3-like_helicase_DEAD"/>
</dbReference>
<dbReference type="GO" id="GO:0006974">
    <property type="term" value="P:DNA damage response"/>
    <property type="evidence" value="ECO:0007669"/>
    <property type="project" value="UniProtKB-ARBA"/>
</dbReference>
<evidence type="ECO:0000256" key="16">
    <source>
        <dbReference type="ARBA" id="ARBA00023306"/>
    </source>
</evidence>
<reference evidence="24 25" key="1">
    <citation type="submission" date="2020-07" db="EMBL/GenBank/DDBJ databases">
        <title>The yeast mating-type switching endonuclease HO is a domesticated member of an unorthodox homing genetic element family.</title>
        <authorList>
            <person name="Coughlan A.Y."/>
            <person name="Lombardi L."/>
            <person name="Braun-Galleani S."/>
            <person name="Martos A.R."/>
            <person name="Galeote V."/>
            <person name="Bigey F."/>
            <person name="Dequin S."/>
            <person name="Byrne K.P."/>
            <person name="Wolfe K.H."/>
        </authorList>
    </citation>
    <scope>NUCLEOTIDE SEQUENCE [LARGE SCALE GENOMIC DNA]</scope>
    <source>
        <strain evidence="24 25">NRRL Y-6702</strain>
    </source>
</reference>
<evidence type="ECO:0000256" key="4">
    <source>
        <dbReference type="ARBA" id="ARBA00016387"/>
    </source>
</evidence>
<keyword evidence="10" id="KW-0067">ATP-binding</keyword>
<dbReference type="SUPFAM" id="SSF52540">
    <property type="entry name" value="P-loop containing nucleoside triphosphate hydrolases"/>
    <property type="match status" value="1"/>
</dbReference>
<keyword evidence="12" id="KW-0411">Iron-sulfur</keyword>